<dbReference type="PROSITE" id="PS51786">
    <property type="entry name" value="LON_PROTEOLYTIC"/>
    <property type="match status" value="1"/>
</dbReference>
<sequence>MNAEQEQAQAQPRSRRLATIVWGAIPLAVLAAALSLDHIPGTDISLAVPYAAQGPGPTFNTLGDVEGVPVVEIEGADSDETEGNLNMTTVSVRTNMTLVQALTRWITTDDTIVPLERIMPPNTNREEMKQRNQEAFVASESAATIAAMNYLGRPTTVVVHEVMEGSAAGGALQAADIITKVGGKDVSQPREVQQIVREHAPGDRLSVDVLRDGTPHTEEITLGANPEDKKVPMLGILMTSAPADGVQVTYNLNDVGGPSAGMMFSLAVIDKLSPGLLNGGKFVAGTGTIDESGEVGPIGGISHKIAGARDAGAELFLAPEGNCAEVMRTDSGEMQVAAVKTLDDAVKAMDAFAHGQPVRSCS</sequence>
<feature type="domain" description="Lon proteolytic" evidence="3">
    <location>
        <begin position="254"/>
        <end position="352"/>
    </location>
</feature>
<keyword evidence="2" id="KW-0812">Transmembrane</keyword>
<keyword evidence="2" id="KW-1133">Transmembrane helix</keyword>
<dbReference type="Proteomes" id="UP001205920">
    <property type="component" value="Unassembled WGS sequence"/>
</dbReference>
<dbReference type="GO" id="GO:0030163">
    <property type="term" value="P:protein catabolic process"/>
    <property type="evidence" value="ECO:0007669"/>
    <property type="project" value="InterPro"/>
</dbReference>
<evidence type="ECO:0000259" key="3">
    <source>
        <dbReference type="PROSITE" id="PS51786"/>
    </source>
</evidence>
<evidence type="ECO:0000313" key="4">
    <source>
        <dbReference type="EMBL" id="MCO6395347.1"/>
    </source>
</evidence>
<dbReference type="SUPFAM" id="SSF54211">
    <property type="entry name" value="Ribosomal protein S5 domain 2-like"/>
    <property type="match status" value="1"/>
</dbReference>
<keyword evidence="5" id="KW-1185">Reference proteome</keyword>
<dbReference type="InterPro" id="IPR001478">
    <property type="entry name" value="PDZ"/>
</dbReference>
<dbReference type="GO" id="GO:0005524">
    <property type="term" value="F:ATP binding"/>
    <property type="evidence" value="ECO:0007669"/>
    <property type="project" value="InterPro"/>
</dbReference>
<dbReference type="PANTHER" id="PTHR10046">
    <property type="entry name" value="ATP DEPENDENT LON PROTEASE FAMILY MEMBER"/>
    <property type="match status" value="1"/>
</dbReference>
<dbReference type="Pfam" id="PF13180">
    <property type="entry name" value="PDZ_2"/>
    <property type="match status" value="1"/>
</dbReference>
<dbReference type="SMART" id="SM00228">
    <property type="entry name" value="PDZ"/>
    <property type="match status" value="1"/>
</dbReference>
<evidence type="ECO:0000313" key="5">
    <source>
        <dbReference type="Proteomes" id="UP001205920"/>
    </source>
</evidence>
<dbReference type="EMBL" id="JAEUWV010000023">
    <property type="protein sequence ID" value="MCO6395347.1"/>
    <property type="molecule type" value="Genomic_DNA"/>
</dbReference>
<proteinExistence type="inferred from homology"/>
<dbReference type="AlphaFoldDB" id="A0AAW5HX40"/>
<dbReference type="Pfam" id="PF05362">
    <property type="entry name" value="Lon_C"/>
    <property type="match status" value="1"/>
</dbReference>
<dbReference type="InterPro" id="IPR008269">
    <property type="entry name" value="Lon_proteolytic"/>
</dbReference>
<evidence type="ECO:0000256" key="1">
    <source>
        <dbReference type="PROSITE-ProRule" id="PRU01122"/>
    </source>
</evidence>
<dbReference type="SUPFAM" id="SSF50156">
    <property type="entry name" value="PDZ domain-like"/>
    <property type="match status" value="1"/>
</dbReference>
<evidence type="ECO:0000256" key="2">
    <source>
        <dbReference type="SAM" id="Phobius"/>
    </source>
</evidence>
<feature type="active site" evidence="1">
    <location>
        <position position="304"/>
    </location>
</feature>
<feature type="active site" evidence="1">
    <location>
        <position position="259"/>
    </location>
</feature>
<dbReference type="GO" id="GO:0006508">
    <property type="term" value="P:proteolysis"/>
    <property type="evidence" value="ECO:0007669"/>
    <property type="project" value="UniProtKB-KW"/>
</dbReference>
<dbReference type="InterPro" id="IPR036034">
    <property type="entry name" value="PDZ_sf"/>
</dbReference>
<keyword evidence="2" id="KW-0472">Membrane</keyword>
<comment type="similarity">
    <text evidence="1">Belongs to the peptidase S16 family.</text>
</comment>
<dbReference type="InterPro" id="IPR027065">
    <property type="entry name" value="Lon_Prtase"/>
</dbReference>
<name>A0AAW5HX40_9CORY</name>
<protein>
    <recommendedName>
        <fullName evidence="1">endopeptidase La</fullName>
        <ecNumber evidence="1">3.4.21.53</ecNumber>
    </recommendedName>
</protein>
<keyword evidence="1" id="KW-0378">Hydrolase</keyword>
<dbReference type="InterPro" id="IPR020568">
    <property type="entry name" value="Ribosomal_Su5_D2-typ_SF"/>
</dbReference>
<reference evidence="4 5" key="1">
    <citation type="submission" date="2021-01" db="EMBL/GenBank/DDBJ databases">
        <title>Identification and Characterization of Corynebacterium sp.</title>
        <authorList>
            <person name="Luo Q."/>
            <person name="Qu P."/>
            <person name="Chen Q."/>
        </authorList>
    </citation>
    <scope>NUCLEOTIDE SEQUENCE [LARGE SCALE GENOMIC DNA]</scope>
    <source>
        <strain evidence="4 5">MC-18</strain>
    </source>
</reference>
<gene>
    <name evidence="4" type="ORF">JMN37_10270</name>
</gene>
<keyword evidence="1" id="KW-0645">Protease</keyword>
<dbReference type="InterPro" id="IPR014721">
    <property type="entry name" value="Ribsml_uS5_D2-typ_fold_subgr"/>
</dbReference>
<feature type="transmembrane region" description="Helical" evidence="2">
    <location>
        <begin position="17"/>
        <end position="36"/>
    </location>
</feature>
<dbReference type="GO" id="GO:0004252">
    <property type="term" value="F:serine-type endopeptidase activity"/>
    <property type="evidence" value="ECO:0007669"/>
    <property type="project" value="UniProtKB-UniRule"/>
</dbReference>
<dbReference type="RefSeq" id="WP_252932080.1">
    <property type="nucleotide sequence ID" value="NZ_JAEUWV010000023.1"/>
</dbReference>
<organism evidence="4 5">
    <name type="scientific">Corynebacterium lipophilum</name>
    <dbReference type="NCBI Taxonomy" id="2804918"/>
    <lineage>
        <taxon>Bacteria</taxon>
        <taxon>Bacillati</taxon>
        <taxon>Actinomycetota</taxon>
        <taxon>Actinomycetes</taxon>
        <taxon>Mycobacteriales</taxon>
        <taxon>Corynebacteriaceae</taxon>
        <taxon>Corynebacterium</taxon>
    </lineage>
</organism>
<dbReference type="Gene3D" id="3.30.230.10">
    <property type="match status" value="1"/>
</dbReference>
<comment type="catalytic activity">
    <reaction evidence="1">
        <text>Hydrolysis of proteins in presence of ATP.</text>
        <dbReference type="EC" id="3.4.21.53"/>
    </reaction>
</comment>
<dbReference type="EC" id="3.4.21.53" evidence="1"/>
<keyword evidence="1" id="KW-0720">Serine protease</keyword>
<accession>A0AAW5HX40</accession>
<dbReference type="GO" id="GO:0004176">
    <property type="term" value="F:ATP-dependent peptidase activity"/>
    <property type="evidence" value="ECO:0007669"/>
    <property type="project" value="UniProtKB-UniRule"/>
</dbReference>
<dbReference type="Gene3D" id="2.30.42.10">
    <property type="match status" value="1"/>
</dbReference>
<comment type="caution">
    <text evidence="4">The sequence shown here is derived from an EMBL/GenBank/DDBJ whole genome shotgun (WGS) entry which is preliminary data.</text>
</comment>